<dbReference type="SUPFAM" id="SSF53474">
    <property type="entry name" value="alpha/beta-Hydrolases"/>
    <property type="match status" value="1"/>
</dbReference>
<dbReference type="Pfam" id="PF12146">
    <property type="entry name" value="Hydrolase_4"/>
    <property type="match status" value="1"/>
</dbReference>
<reference evidence="3" key="1">
    <citation type="submission" date="2015-10" db="EMBL/GenBank/DDBJ databases">
        <authorList>
            <person name="Devillers H."/>
        </authorList>
    </citation>
    <scope>NUCLEOTIDE SEQUENCE [LARGE SCALE GENOMIC DNA]</scope>
</reference>
<organism evidence="2 3">
    <name type="scientific">Lachancea quebecensis</name>
    <dbReference type="NCBI Taxonomy" id="1654605"/>
    <lineage>
        <taxon>Eukaryota</taxon>
        <taxon>Fungi</taxon>
        <taxon>Dikarya</taxon>
        <taxon>Ascomycota</taxon>
        <taxon>Saccharomycotina</taxon>
        <taxon>Saccharomycetes</taxon>
        <taxon>Saccharomycetales</taxon>
        <taxon>Saccharomycetaceae</taxon>
        <taxon>Lachancea</taxon>
    </lineage>
</organism>
<feature type="domain" description="Serine aminopeptidase S33" evidence="1">
    <location>
        <begin position="49"/>
        <end position="294"/>
    </location>
</feature>
<keyword evidence="3" id="KW-1185">Reference proteome</keyword>
<dbReference type="EMBL" id="LN890560">
    <property type="protein sequence ID" value="CUS20630.1"/>
    <property type="molecule type" value="Genomic_DNA"/>
</dbReference>
<gene>
    <name evidence="2" type="ORF">LAQU0_S01e11034g</name>
</gene>
<dbReference type="OrthoDB" id="10249433at2759"/>
<dbReference type="InterPro" id="IPR029058">
    <property type="entry name" value="AB_hydrolase_fold"/>
</dbReference>
<accession>A0A0P1KML8</accession>
<dbReference type="InterPro" id="IPR022742">
    <property type="entry name" value="Hydrolase_4"/>
</dbReference>
<dbReference type="PANTHER" id="PTHR11614">
    <property type="entry name" value="PHOSPHOLIPASE-RELATED"/>
    <property type="match status" value="1"/>
</dbReference>
<proteinExistence type="predicted"/>
<evidence type="ECO:0000259" key="1">
    <source>
        <dbReference type="Pfam" id="PF12146"/>
    </source>
</evidence>
<evidence type="ECO:0000313" key="3">
    <source>
        <dbReference type="Proteomes" id="UP000236544"/>
    </source>
</evidence>
<evidence type="ECO:0000313" key="2">
    <source>
        <dbReference type="EMBL" id="CUS20630.1"/>
    </source>
</evidence>
<dbReference type="AlphaFoldDB" id="A0A0P1KML8"/>
<dbReference type="Proteomes" id="UP000236544">
    <property type="component" value="Unassembled WGS sequence"/>
</dbReference>
<sequence length="313" mass="35544">MFFFSSKKPAPIEFPYKPASSSFNKDKHQFDGADFTYVKWSAATEQSSPAKARLLIVHGFDEYTLLYSRLMDQLSKVGIESFAFDQRGSGETSPGKQRGRTNEHYTFNDLDHFIEWNLKDKDPKTSLFLFGHSMGGGIVLNYGCAGRFRDQIAGIVCTGPLIELHPHSAPSRIVTTLSPLLAACLPTFRIDTGLDIDATTSDERYRAFLSRDPLTVPLYGSLRQIYDFLMRGKKLLDDKEYVSKFQTPVLIFHGISDTINDPKASEMFYKLCPAADKRLELVPGARHSLCLETDEIFERMFNDMHDWLLEHSQ</sequence>
<dbReference type="Gene3D" id="3.40.50.1820">
    <property type="entry name" value="alpha/beta hydrolase"/>
    <property type="match status" value="1"/>
</dbReference>
<name>A0A0P1KML8_9SACH</name>
<dbReference type="InterPro" id="IPR051044">
    <property type="entry name" value="MAG_DAG_Lipase"/>
</dbReference>
<protein>
    <submittedName>
        <fullName evidence="2">LAQU0S01e11034g1_1</fullName>
    </submittedName>
</protein>